<dbReference type="AlphaFoldDB" id="A0A3N1L037"/>
<dbReference type="PANTHER" id="PTHR43792">
    <property type="entry name" value="GNAT FAMILY, PUTATIVE (AFU_ORTHOLOGUE AFUA_3G00765)-RELATED-RELATED"/>
    <property type="match status" value="1"/>
</dbReference>
<dbReference type="Pfam" id="PF13302">
    <property type="entry name" value="Acetyltransf_3"/>
    <property type="match status" value="1"/>
</dbReference>
<dbReference type="InterPro" id="IPR051531">
    <property type="entry name" value="N-acetyltransferase"/>
</dbReference>
<dbReference type="PROSITE" id="PS51186">
    <property type="entry name" value="GNAT"/>
    <property type="match status" value="1"/>
</dbReference>
<sequence length="165" mass="18797">MAARLTTARLRLDPPVLSDVPALFAFMGDAEAMQHTHRQRSLRACRRHVAGHEWQRRRTGIAPWTVRALDDDRIVGWGGLYNDPFDPGWGVEIAYYFTPDCWGRGYASELTRASLEVARAAHGLGEVVAFAHPDNPGSRRVLEKAGFVAERFLPDMQRHFFRRRL</sequence>
<gene>
    <name evidence="2" type="ORF">EDC65_4475</name>
</gene>
<dbReference type="PANTHER" id="PTHR43792:SF1">
    <property type="entry name" value="N-ACETYLTRANSFERASE DOMAIN-CONTAINING PROTEIN"/>
    <property type="match status" value="1"/>
</dbReference>
<evidence type="ECO:0000259" key="1">
    <source>
        <dbReference type="PROSITE" id="PS51186"/>
    </source>
</evidence>
<dbReference type="InterPro" id="IPR016181">
    <property type="entry name" value="Acyl_CoA_acyltransferase"/>
</dbReference>
<dbReference type="GO" id="GO:0016747">
    <property type="term" value="F:acyltransferase activity, transferring groups other than amino-acyl groups"/>
    <property type="evidence" value="ECO:0007669"/>
    <property type="project" value="InterPro"/>
</dbReference>
<evidence type="ECO:0000313" key="3">
    <source>
        <dbReference type="Proteomes" id="UP000278222"/>
    </source>
</evidence>
<feature type="domain" description="N-acetyltransferase" evidence="1">
    <location>
        <begin position="8"/>
        <end position="165"/>
    </location>
</feature>
<dbReference type="SUPFAM" id="SSF55729">
    <property type="entry name" value="Acyl-CoA N-acyltransferases (Nat)"/>
    <property type="match status" value="1"/>
</dbReference>
<dbReference type="RefSeq" id="WP_123693689.1">
    <property type="nucleotide sequence ID" value="NZ_AP019700.1"/>
</dbReference>
<dbReference type="EMBL" id="RJKX01000016">
    <property type="protein sequence ID" value="ROP83826.1"/>
    <property type="molecule type" value="Genomic_DNA"/>
</dbReference>
<name>A0A3N1L037_9PROT</name>
<dbReference type="CDD" id="cd04301">
    <property type="entry name" value="NAT_SF"/>
    <property type="match status" value="1"/>
</dbReference>
<dbReference type="InterPro" id="IPR000182">
    <property type="entry name" value="GNAT_dom"/>
</dbReference>
<accession>A0A3N1L037</accession>
<keyword evidence="3" id="KW-1185">Reference proteome</keyword>
<protein>
    <submittedName>
        <fullName evidence="2">RimJ/RimL family protein N-acetyltransferase</fullName>
    </submittedName>
</protein>
<proteinExistence type="predicted"/>
<evidence type="ECO:0000313" key="2">
    <source>
        <dbReference type="EMBL" id="ROP83826.1"/>
    </source>
</evidence>
<comment type="caution">
    <text evidence="2">The sequence shown here is derived from an EMBL/GenBank/DDBJ whole genome shotgun (WGS) entry which is preliminary data.</text>
</comment>
<dbReference type="OrthoDB" id="6293260at2"/>
<reference evidence="2 3" key="1">
    <citation type="submission" date="2018-11" db="EMBL/GenBank/DDBJ databases">
        <title>Genomic Encyclopedia of Type Strains, Phase IV (KMG-IV): sequencing the most valuable type-strain genomes for metagenomic binning, comparative biology and taxonomic classification.</title>
        <authorList>
            <person name="Goeker M."/>
        </authorList>
    </citation>
    <scope>NUCLEOTIDE SEQUENCE [LARGE SCALE GENOMIC DNA]</scope>
    <source>
        <strain evidence="2 3">DSM 5900</strain>
    </source>
</reference>
<organism evidence="2 3">
    <name type="scientific">Stella humosa</name>
    <dbReference type="NCBI Taxonomy" id="94"/>
    <lineage>
        <taxon>Bacteria</taxon>
        <taxon>Pseudomonadati</taxon>
        <taxon>Pseudomonadota</taxon>
        <taxon>Alphaproteobacteria</taxon>
        <taxon>Rhodospirillales</taxon>
        <taxon>Stellaceae</taxon>
        <taxon>Stella</taxon>
    </lineage>
</organism>
<keyword evidence="2" id="KW-0808">Transferase</keyword>
<dbReference type="Proteomes" id="UP000278222">
    <property type="component" value="Unassembled WGS sequence"/>
</dbReference>
<dbReference type="Gene3D" id="3.40.630.30">
    <property type="match status" value="1"/>
</dbReference>